<evidence type="ECO:0000256" key="2">
    <source>
        <dbReference type="ARBA" id="ARBA00008520"/>
    </source>
</evidence>
<dbReference type="PANTHER" id="PTHR43649">
    <property type="entry name" value="ARABINOSE-BINDING PROTEIN-RELATED"/>
    <property type="match status" value="1"/>
</dbReference>
<dbReference type="KEGG" id="dea:FPZ08_20145"/>
<dbReference type="SUPFAM" id="SSF53850">
    <property type="entry name" value="Periplasmic binding protein-like II"/>
    <property type="match status" value="1"/>
</dbReference>
<keyword evidence="6" id="KW-1185">Reference proteome</keyword>
<sequence length="429" mass="46311">MRITRRHFLAGSAAGCALPMFGGVSFAQGADLNVFAHRVMQNVSLGAAGGDVTAAFTAATGSAVNWVTFETGPLHDRVFREASLGQSTVDVAFLLNTYATPRVTSLFEPLDAYLESDPIEDFDDIFPGLVEAVTFGGQLFAVPFRHASTGLHYNEAIFKEFGVEAPPKTIEEFIDIAKRCTGTRPDGTPAVGFILPGVAYPEVIAFARAWDADFITQDFKVVANSPAMVKALTAIKELYDAGAVPRNLVGMKAEDANTWMQTGRAAMAMSSMSRNGLYNDPEKSQTAGQIKTTYFPVAEELLGKYEVAPAKVEFWSMAIPKNSQNKDLAWQFIKSMSAKESTVAAALNGNGPIRNSTYDDPRIVEKLPYAAAERQVLAVSRVPLPAFDEAARAADYFKEEAEAALLGMKTPQQAMDDLVARVEPLLPAA</sequence>
<evidence type="ECO:0000256" key="1">
    <source>
        <dbReference type="ARBA" id="ARBA00004418"/>
    </source>
</evidence>
<feature type="signal peptide" evidence="4">
    <location>
        <begin position="1"/>
        <end position="27"/>
    </location>
</feature>
<keyword evidence="4" id="KW-0732">Signal</keyword>
<dbReference type="EMBL" id="CP042304">
    <property type="protein sequence ID" value="QDZ12850.1"/>
    <property type="molecule type" value="Genomic_DNA"/>
</dbReference>
<evidence type="ECO:0000313" key="6">
    <source>
        <dbReference type="Proteomes" id="UP000315364"/>
    </source>
</evidence>
<dbReference type="Pfam" id="PF01547">
    <property type="entry name" value="SBP_bac_1"/>
    <property type="match status" value="1"/>
</dbReference>
<keyword evidence="3" id="KW-0574">Periplasm</keyword>
<name>A0A5B8LZP2_9HYPH</name>
<dbReference type="InterPro" id="IPR006059">
    <property type="entry name" value="SBP"/>
</dbReference>
<dbReference type="GO" id="GO:0042597">
    <property type="term" value="C:periplasmic space"/>
    <property type="evidence" value="ECO:0007669"/>
    <property type="project" value="UniProtKB-SubCell"/>
</dbReference>
<dbReference type="OrthoDB" id="7374398at2"/>
<dbReference type="Proteomes" id="UP000315364">
    <property type="component" value="Chromosome"/>
</dbReference>
<evidence type="ECO:0000256" key="4">
    <source>
        <dbReference type="SAM" id="SignalP"/>
    </source>
</evidence>
<evidence type="ECO:0000256" key="3">
    <source>
        <dbReference type="ARBA" id="ARBA00022764"/>
    </source>
</evidence>
<accession>A0A5B8LZP2</accession>
<comment type="similarity">
    <text evidence="2">Belongs to the bacterial solute-binding protein 1 family.</text>
</comment>
<evidence type="ECO:0000313" key="5">
    <source>
        <dbReference type="EMBL" id="QDZ12850.1"/>
    </source>
</evidence>
<reference evidence="5 6" key="1">
    <citation type="submission" date="2019-07" db="EMBL/GenBank/DDBJ databases">
        <title>Full genome sequence of Devosia sp. Gsoil 520.</title>
        <authorList>
            <person name="Im W.-T."/>
        </authorList>
    </citation>
    <scope>NUCLEOTIDE SEQUENCE [LARGE SCALE GENOMIC DNA]</scope>
    <source>
        <strain evidence="5 6">Gsoil 520</strain>
    </source>
</reference>
<proteinExistence type="inferred from homology"/>
<dbReference type="Gene3D" id="3.40.190.10">
    <property type="entry name" value="Periplasmic binding protein-like II"/>
    <property type="match status" value="2"/>
</dbReference>
<dbReference type="AlphaFoldDB" id="A0A5B8LZP2"/>
<comment type="subcellular location">
    <subcellularLocation>
        <location evidence="1">Periplasm</location>
    </subcellularLocation>
</comment>
<gene>
    <name evidence="5" type="ORF">FPZ08_20145</name>
</gene>
<dbReference type="InterPro" id="IPR050490">
    <property type="entry name" value="Bact_solute-bd_prot1"/>
</dbReference>
<feature type="chain" id="PRO_5023061551" evidence="4">
    <location>
        <begin position="28"/>
        <end position="429"/>
    </location>
</feature>
<organism evidence="5 6">
    <name type="scientific">Devosia ginsengisoli</name>
    <dbReference type="NCBI Taxonomy" id="400770"/>
    <lineage>
        <taxon>Bacteria</taxon>
        <taxon>Pseudomonadati</taxon>
        <taxon>Pseudomonadota</taxon>
        <taxon>Alphaproteobacteria</taxon>
        <taxon>Hyphomicrobiales</taxon>
        <taxon>Devosiaceae</taxon>
        <taxon>Devosia</taxon>
    </lineage>
</organism>
<protein>
    <submittedName>
        <fullName evidence="5">Extracellular solute-binding protein</fullName>
    </submittedName>
</protein>
<dbReference type="InterPro" id="IPR006311">
    <property type="entry name" value="TAT_signal"/>
</dbReference>
<dbReference type="RefSeq" id="WP_146292269.1">
    <property type="nucleotide sequence ID" value="NZ_CP042304.1"/>
</dbReference>
<dbReference type="PROSITE" id="PS51318">
    <property type="entry name" value="TAT"/>
    <property type="match status" value="1"/>
</dbReference>
<dbReference type="PANTHER" id="PTHR43649:SF12">
    <property type="entry name" value="DIACETYLCHITOBIOSE BINDING PROTEIN DASA"/>
    <property type="match status" value="1"/>
</dbReference>